<dbReference type="STRING" id="56779.SAMN05421834_101134"/>
<sequence>MKVIQMTDPAEFTPCIEIGWRLKSKYWNKGYAKRIRSSQFGKNAELRGPDGCKGFAALYQNKLAGFKEYNKKDDLIEMINFI</sequence>
<gene>
    <name evidence="1" type="ORF">SAMN05421834_101134</name>
</gene>
<evidence type="ECO:0000313" key="2">
    <source>
        <dbReference type="Proteomes" id="UP000185669"/>
    </source>
</evidence>
<dbReference type="EMBL" id="FTNC01000001">
    <property type="protein sequence ID" value="SIQ05174.1"/>
    <property type="molecule type" value="Genomic_DNA"/>
</dbReference>
<evidence type="ECO:0000313" key="1">
    <source>
        <dbReference type="EMBL" id="SIQ05174.1"/>
    </source>
</evidence>
<dbReference type="Proteomes" id="UP000185669">
    <property type="component" value="Unassembled WGS sequence"/>
</dbReference>
<reference evidence="2" key="1">
    <citation type="submission" date="2017-01" db="EMBL/GenBank/DDBJ databases">
        <authorList>
            <person name="Varghese N."/>
            <person name="Submissions S."/>
        </authorList>
    </citation>
    <scope>NUCLEOTIDE SEQUENCE [LARGE SCALE GENOMIC DNA]</scope>
    <source>
        <strain evidence="2">ATCC 700103</strain>
    </source>
</reference>
<accession>A0A1N6PLB6</accession>
<protein>
    <submittedName>
        <fullName evidence="1">Uncharacterized protein</fullName>
    </submittedName>
</protein>
<dbReference type="AlphaFoldDB" id="A0A1N6PLB6"/>
<organism evidence="1 2">
    <name type="scientific">Halanaerobium kushneri</name>
    <dbReference type="NCBI Taxonomy" id="56779"/>
    <lineage>
        <taxon>Bacteria</taxon>
        <taxon>Bacillati</taxon>
        <taxon>Bacillota</taxon>
        <taxon>Clostridia</taxon>
        <taxon>Halanaerobiales</taxon>
        <taxon>Halanaerobiaceae</taxon>
        <taxon>Halanaerobium</taxon>
    </lineage>
</organism>
<name>A0A1N6PLB6_9FIRM</name>
<proteinExistence type="predicted"/>
<keyword evidence="2" id="KW-1185">Reference proteome</keyword>